<accession>A0A239LTI8</accession>
<dbReference type="Gene3D" id="2.60.200.40">
    <property type="match status" value="1"/>
</dbReference>
<comment type="similarity">
    <text evidence="2">Belongs to the diacylglycerol/lipid kinase family.</text>
</comment>
<comment type="cofactor">
    <cofactor evidence="1">
        <name>Mg(2+)</name>
        <dbReference type="ChEBI" id="CHEBI:18420"/>
    </cofactor>
</comment>
<dbReference type="SUPFAM" id="SSF111331">
    <property type="entry name" value="NAD kinase/diacylglycerol kinase-like"/>
    <property type="match status" value="1"/>
</dbReference>
<dbReference type="GO" id="GO:0004143">
    <property type="term" value="F:ATP-dependent diacylglycerol kinase activity"/>
    <property type="evidence" value="ECO:0007669"/>
    <property type="project" value="TreeGrafter"/>
</dbReference>
<keyword evidence="4" id="KW-0418">Kinase</keyword>
<dbReference type="SMART" id="SM00046">
    <property type="entry name" value="DAGKc"/>
    <property type="match status" value="1"/>
</dbReference>
<dbReference type="AlphaFoldDB" id="A0A239LTI8"/>
<dbReference type="RefSeq" id="WP_089250091.1">
    <property type="nucleotide sequence ID" value="NZ_FZOW01000014.1"/>
</dbReference>
<dbReference type="GO" id="GO:0005886">
    <property type="term" value="C:plasma membrane"/>
    <property type="evidence" value="ECO:0007669"/>
    <property type="project" value="TreeGrafter"/>
</dbReference>
<sequence length="329" mass="35383">MRALLIVNPNATSTTPAARDLLAHALSSRVRVTVAHTTHRDHAAELARQAREDGMGLVIVHGGDGTVNEVVNGMLGVPLPTSMKSVTIGAIPPLAVVPGGSANVFARSLGIASDPVAATNQLIDLLASRSRRTIGLGHCDNRWFTFNAGLGLDADVCRAIDASRKDGRPVSASRYVRSSVREFFRKKRHEPTLTVDIPDHDSVTGVHYAFVSNSSPWTYLNERPVHTNPGTSFETGLGLFAMRTTKVLPSLNVSRQLLSATAEPKSRKLFRHDDVPRIRITSSEPIGLQMDGDYLGERTEAEFFSTPAVLEVLAPTAGADLPDRAVTSP</sequence>
<dbReference type="Pfam" id="PF00781">
    <property type="entry name" value="DAGK_cat"/>
    <property type="match status" value="1"/>
</dbReference>
<dbReference type="Gene3D" id="3.40.50.10330">
    <property type="entry name" value="Probable inorganic polyphosphate/atp-NAD kinase, domain 1"/>
    <property type="match status" value="1"/>
</dbReference>
<dbReference type="PANTHER" id="PTHR12358">
    <property type="entry name" value="SPHINGOSINE KINASE"/>
    <property type="match status" value="1"/>
</dbReference>
<evidence type="ECO:0000259" key="3">
    <source>
        <dbReference type="PROSITE" id="PS50146"/>
    </source>
</evidence>
<dbReference type="EMBL" id="FZOW01000014">
    <property type="protein sequence ID" value="SNT33856.1"/>
    <property type="molecule type" value="Genomic_DNA"/>
</dbReference>
<dbReference type="InterPro" id="IPR050187">
    <property type="entry name" value="Lipid_Phosphate_FormReg"/>
</dbReference>
<name>A0A239LTI8_9NOCA</name>
<reference evidence="5" key="1">
    <citation type="submission" date="2017-06" db="EMBL/GenBank/DDBJ databases">
        <authorList>
            <person name="Varghese N."/>
            <person name="Submissions S."/>
        </authorList>
    </citation>
    <scope>NUCLEOTIDE SEQUENCE [LARGE SCALE GENOMIC DNA]</scope>
    <source>
        <strain evidence="5">JCM 23211</strain>
    </source>
</reference>
<dbReference type="PROSITE" id="PS50146">
    <property type="entry name" value="DAGK"/>
    <property type="match status" value="1"/>
</dbReference>
<dbReference type="PANTHER" id="PTHR12358:SF106">
    <property type="entry name" value="LIPID KINASE YEGS"/>
    <property type="match status" value="1"/>
</dbReference>
<organism evidence="4 5">
    <name type="scientific">Rhodococcoides kyotonense</name>
    <dbReference type="NCBI Taxonomy" id="398843"/>
    <lineage>
        <taxon>Bacteria</taxon>
        <taxon>Bacillati</taxon>
        <taxon>Actinomycetota</taxon>
        <taxon>Actinomycetes</taxon>
        <taxon>Mycobacteriales</taxon>
        <taxon>Nocardiaceae</taxon>
        <taxon>Rhodococcoides</taxon>
    </lineage>
</organism>
<keyword evidence="5" id="KW-1185">Reference proteome</keyword>
<dbReference type="InterPro" id="IPR017438">
    <property type="entry name" value="ATP-NAD_kinase_N"/>
</dbReference>
<evidence type="ECO:0000256" key="2">
    <source>
        <dbReference type="ARBA" id="ARBA00005983"/>
    </source>
</evidence>
<dbReference type="STRING" id="398843.A3K89_15655"/>
<protein>
    <submittedName>
        <fullName evidence="4">Diacylglycerol kinase family enzyme</fullName>
    </submittedName>
</protein>
<keyword evidence="4" id="KW-0808">Transferase</keyword>
<dbReference type="InterPro" id="IPR001206">
    <property type="entry name" value="Diacylglycerol_kinase_cat_dom"/>
</dbReference>
<dbReference type="InterPro" id="IPR016064">
    <property type="entry name" value="NAD/diacylglycerol_kinase_sf"/>
</dbReference>
<dbReference type="OrthoDB" id="142078at2"/>
<gene>
    <name evidence="4" type="ORF">SAMN05421642_114102</name>
</gene>
<proteinExistence type="inferred from homology"/>
<evidence type="ECO:0000256" key="1">
    <source>
        <dbReference type="ARBA" id="ARBA00001946"/>
    </source>
</evidence>
<evidence type="ECO:0000313" key="4">
    <source>
        <dbReference type="EMBL" id="SNT33856.1"/>
    </source>
</evidence>
<feature type="domain" description="DAGKc" evidence="3">
    <location>
        <begin position="1"/>
        <end position="143"/>
    </location>
</feature>
<evidence type="ECO:0000313" key="5">
    <source>
        <dbReference type="Proteomes" id="UP000198327"/>
    </source>
</evidence>
<dbReference type="Proteomes" id="UP000198327">
    <property type="component" value="Unassembled WGS sequence"/>
</dbReference>